<reference evidence="6" key="1">
    <citation type="submission" date="2020-05" db="EMBL/GenBank/DDBJ databases">
        <title>Phylogenomic resolution of chytrid fungi.</title>
        <authorList>
            <person name="Stajich J.E."/>
            <person name="Amses K."/>
            <person name="Simmons R."/>
            <person name="Seto K."/>
            <person name="Myers J."/>
            <person name="Bonds A."/>
            <person name="Quandt C.A."/>
            <person name="Barry K."/>
            <person name="Liu P."/>
            <person name="Grigoriev I."/>
            <person name="Longcore J.E."/>
            <person name="James T.Y."/>
        </authorList>
    </citation>
    <scope>NUCLEOTIDE SEQUENCE</scope>
    <source>
        <strain evidence="6">JEL0379</strain>
    </source>
</reference>
<keyword evidence="1 5" id="KW-0963">Cytoplasm</keyword>
<dbReference type="Pfam" id="PF02597">
    <property type="entry name" value="ThiS"/>
    <property type="match status" value="1"/>
</dbReference>
<dbReference type="InterPro" id="IPR044672">
    <property type="entry name" value="MOCS2A"/>
</dbReference>
<comment type="pathway">
    <text evidence="5">Cofactor biosynthesis; molybdopterin biosynthesis.</text>
</comment>
<dbReference type="InterPro" id="IPR012675">
    <property type="entry name" value="Beta-grasp_dom_sf"/>
</dbReference>
<dbReference type="Gene3D" id="3.10.20.30">
    <property type="match status" value="1"/>
</dbReference>
<sequence length="95" mass="10280">MAKNFQVLYFASARDATLAREETLSIPDDCHTLPVPQLIRNLTARHPGLQAVFKSAILAINNQYVDHAGRELDGGRMVEVKPGDEVAVIPPVSGG</sequence>
<protein>
    <recommendedName>
        <fullName evidence="5">Molybdopterin synthase sulfur carrier subunit</fullName>
    </recommendedName>
    <alternativeName>
        <fullName evidence="5">Molybdenum cofactor synthesis protein 2 small subunit</fullName>
    </alternativeName>
    <alternativeName>
        <fullName evidence="5">Molybdenum cofactor synthesis protein 2A</fullName>
        <shortName evidence="5">MOCS2A</shortName>
    </alternativeName>
    <alternativeName>
        <fullName evidence="5">Sulfur carrier protein MOCS2A</fullName>
    </alternativeName>
</protein>
<dbReference type="AlphaFoldDB" id="A0AAD5TM79"/>
<dbReference type="PANTHER" id="PTHR33359:SF1">
    <property type="entry name" value="MOLYBDOPTERIN SYNTHASE SULFUR CARRIER SUBUNIT"/>
    <property type="match status" value="1"/>
</dbReference>
<dbReference type="GO" id="GO:1990133">
    <property type="term" value="C:molybdopterin adenylyltransferase complex"/>
    <property type="evidence" value="ECO:0007669"/>
    <property type="project" value="TreeGrafter"/>
</dbReference>
<evidence type="ECO:0000256" key="3">
    <source>
        <dbReference type="ARBA" id="ARBA00022741"/>
    </source>
</evidence>
<dbReference type="SUPFAM" id="SSF54285">
    <property type="entry name" value="MoaD/ThiS"/>
    <property type="match status" value="1"/>
</dbReference>
<evidence type="ECO:0000313" key="6">
    <source>
        <dbReference type="EMBL" id="KAJ3180301.1"/>
    </source>
</evidence>
<comment type="subunit">
    <text evidence="5">Heterotetramer; composed of 2 small (MOCS2A) and 2 large (MOCS2B) subunits.</text>
</comment>
<keyword evidence="2 5" id="KW-0597">Phosphoprotein</keyword>
<dbReference type="Proteomes" id="UP001212152">
    <property type="component" value="Unassembled WGS sequence"/>
</dbReference>
<feature type="modified residue" description="Glycyl adenylate; alternate" evidence="5">
    <location>
        <position position="95"/>
    </location>
</feature>
<feature type="modified residue" description="1-thioglycine; alternate" evidence="5">
    <location>
        <position position="95"/>
    </location>
</feature>
<dbReference type="GO" id="GO:0030366">
    <property type="term" value="F:molybdopterin synthase activity"/>
    <property type="evidence" value="ECO:0007669"/>
    <property type="project" value="UniProtKB-UniRule"/>
</dbReference>
<dbReference type="GO" id="GO:1990140">
    <property type="term" value="C:molybdopterin synthase complex"/>
    <property type="evidence" value="ECO:0007669"/>
    <property type="project" value="UniProtKB-UniRule"/>
</dbReference>
<organism evidence="6 7">
    <name type="scientific">Geranomyces variabilis</name>
    <dbReference type="NCBI Taxonomy" id="109894"/>
    <lineage>
        <taxon>Eukaryota</taxon>
        <taxon>Fungi</taxon>
        <taxon>Fungi incertae sedis</taxon>
        <taxon>Chytridiomycota</taxon>
        <taxon>Chytridiomycota incertae sedis</taxon>
        <taxon>Chytridiomycetes</taxon>
        <taxon>Spizellomycetales</taxon>
        <taxon>Powellomycetaceae</taxon>
        <taxon>Geranomyces</taxon>
    </lineage>
</organism>
<dbReference type="PANTHER" id="PTHR33359">
    <property type="entry name" value="MOLYBDOPTERIN SYNTHASE SULFUR CARRIER SUBUNIT"/>
    <property type="match status" value="1"/>
</dbReference>
<dbReference type="HAMAP" id="MF_03051">
    <property type="entry name" value="MOCS2A"/>
    <property type="match status" value="1"/>
</dbReference>
<proteinExistence type="inferred from homology"/>
<dbReference type="InterPro" id="IPR028887">
    <property type="entry name" value="MOCS2A_euk"/>
</dbReference>
<comment type="PTM">
    <text evidence="5">C-terminal thiocarboxylation occurs in 2 steps, it is first acyl-adenylated (-COAMP) via the hesA/moeB/thiF part of UBA4, then thiocarboxylated (-COSH) via the rhodanese domain of UBA4.</text>
</comment>
<keyword evidence="3 5" id="KW-0547">Nucleotide-binding</keyword>
<dbReference type="EMBL" id="JADGJQ010000017">
    <property type="protein sequence ID" value="KAJ3180301.1"/>
    <property type="molecule type" value="Genomic_DNA"/>
</dbReference>
<comment type="subcellular location">
    <subcellularLocation>
        <location evidence="5">Cytoplasm</location>
    </subcellularLocation>
</comment>
<keyword evidence="4 5" id="KW-0501">Molybdenum cofactor biosynthesis</keyword>
<comment type="function">
    <text evidence="5">Acts as a sulfur carrier required for molybdopterin biosynthesis. Component of the molybdopterin synthase complex that catalyzes the conversion of precursor Z into molybdopterin by mediating the incorporation of 2 sulfur atoms into precursor Z to generate a dithiolene group. In the complex, serves as sulfur donor by being thiocarboxylated (-COSH) at its C-terminus by UBA4. After interaction with MOCS2B, the sulfur is then transferred to precursor Z to form molybdopterin.</text>
</comment>
<name>A0AAD5TM79_9FUNG</name>
<gene>
    <name evidence="6" type="ORF">HDU87_002180</name>
</gene>
<evidence type="ECO:0000256" key="5">
    <source>
        <dbReference type="HAMAP-Rule" id="MF_03051"/>
    </source>
</evidence>
<evidence type="ECO:0000256" key="2">
    <source>
        <dbReference type="ARBA" id="ARBA00022553"/>
    </source>
</evidence>
<dbReference type="GO" id="GO:0006777">
    <property type="term" value="P:Mo-molybdopterin cofactor biosynthetic process"/>
    <property type="evidence" value="ECO:0007669"/>
    <property type="project" value="UniProtKB-UniRule"/>
</dbReference>
<dbReference type="GO" id="GO:0000166">
    <property type="term" value="F:nucleotide binding"/>
    <property type="evidence" value="ECO:0007669"/>
    <property type="project" value="UniProtKB-KW"/>
</dbReference>
<comment type="similarity">
    <text evidence="5">Belongs to the MoaD family. MOCS2A subfamily.</text>
</comment>
<evidence type="ECO:0000313" key="7">
    <source>
        <dbReference type="Proteomes" id="UP001212152"/>
    </source>
</evidence>
<evidence type="ECO:0000256" key="4">
    <source>
        <dbReference type="ARBA" id="ARBA00023150"/>
    </source>
</evidence>
<dbReference type="InterPro" id="IPR003749">
    <property type="entry name" value="ThiS/MoaD-like"/>
</dbReference>
<dbReference type="CDD" id="cd00754">
    <property type="entry name" value="Ubl_MoaD"/>
    <property type="match status" value="1"/>
</dbReference>
<comment type="caution">
    <text evidence="6">The sequence shown here is derived from an EMBL/GenBank/DDBJ whole genome shotgun (WGS) entry which is preliminary data.</text>
</comment>
<evidence type="ECO:0000256" key="1">
    <source>
        <dbReference type="ARBA" id="ARBA00022490"/>
    </source>
</evidence>
<keyword evidence="7" id="KW-1185">Reference proteome</keyword>
<dbReference type="InterPro" id="IPR016155">
    <property type="entry name" value="Mopterin_synth/thiamin_S_b"/>
</dbReference>
<accession>A0AAD5TM79</accession>